<dbReference type="EMBL" id="AOMB01000041">
    <property type="protein sequence ID" value="EMA36505.1"/>
    <property type="molecule type" value="Genomic_DNA"/>
</dbReference>
<dbReference type="AlphaFoldDB" id="M0LWP7"/>
<proteinExistence type="predicted"/>
<evidence type="ECO:0000259" key="1">
    <source>
        <dbReference type="Pfam" id="PF18754"/>
    </source>
</evidence>
<dbReference type="RefSeq" id="WP_007695187.1">
    <property type="nucleotide sequence ID" value="NZ_AJRK01000014.1"/>
</dbReference>
<reference evidence="2 3" key="1">
    <citation type="journal article" date="2014" name="PLoS Genet.">
        <title>Phylogenetically driven sequencing of extremely halophilic archaea reveals strategies for static and dynamic osmo-response.</title>
        <authorList>
            <person name="Becker E.A."/>
            <person name="Seitzer P.M."/>
            <person name="Tritt A."/>
            <person name="Larsen D."/>
            <person name="Krusor M."/>
            <person name="Yao A.I."/>
            <person name="Wu D."/>
            <person name="Madern D."/>
            <person name="Eisen J.A."/>
            <person name="Darling A.E."/>
            <person name="Facciotti M.T."/>
        </authorList>
    </citation>
    <scope>NUCLEOTIDE SEQUENCE [LARGE SCALE GENOMIC DNA]</scope>
    <source>
        <strain evidence="2 3">100A6</strain>
    </source>
</reference>
<gene>
    <name evidence="2" type="ORF">C447_14646</name>
</gene>
<keyword evidence="3" id="KW-1185">Reference proteome</keyword>
<comment type="caution">
    <text evidence="2">The sequence shown here is derived from an EMBL/GenBank/DDBJ whole genome shotgun (WGS) entry which is preliminary data.</text>
</comment>
<dbReference type="eggNOG" id="arCOG07784">
    <property type="taxonomic scope" value="Archaea"/>
</dbReference>
<evidence type="ECO:0000313" key="2">
    <source>
        <dbReference type="EMBL" id="EMA36505.1"/>
    </source>
</evidence>
<protein>
    <recommendedName>
        <fullName evidence="1">Nucleotide modification associated domain-containing protein</fullName>
    </recommendedName>
</protein>
<sequence length="240" mass="26215">MPRAVAINVGANTNAPGVRGPVHPDGRFEFVPIPEPEPVAEPVPTYRDLDLETAIPNDALDSPVHLDPEFAEYPFGERYTYGDPFGVKARPLLDLDAGDLVSFYATLSMVGEPTARQPPDWGAYLIGGFELAADPISGEEYRALPASERERFATNAHCKRETFDARVLLAGDPDGSGLYDRAIPLSAPTAGVDANELVTDLSSDSGKGPWWRRPLRFDGTATETLWRLHEARGRERLDSV</sequence>
<organism evidence="2 3">
    <name type="scientific">Halococcus hamelinensis 100A6</name>
    <dbReference type="NCBI Taxonomy" id="1132509"/>
    <lineage>
        <taxon>Archaea</taxon>
        <taxon>Methanobacteriati</taxon>
        <taxon>Methanobacteriota</taxon>
        <taxon>Stenosarchaea group</taxon>
        <taxon>Halobacteria</taxon>
        <taxon>Halobacteriales</taxon>
        <taxon>Halococcaceae</taxon>
        <taxon>Halococcus</taxon>
    </lineage>
</organism>
<dbReference type="Pfam" id="PF18754">
    <property type="entry name" value="Nmad3"/>
    <property type="match status" value="1"/>
</dbReference>
<feature type="domain" description="Nucleotide modification associated" evidence="1">
    <location>
        <begin position="3"/>
        <end position="225"/>
    </location>
</feature>
<dbReference type="PATRIC" id="fig|1132509.6.peg.3412"/>
<evidence type="ECO:0000313" key="3">
    <source>
        <dbReference type="Proteomes" id="UP000011566"/>
    </source>
</evidence>
<dbReference type="Proteomes" id="UP000011566">
    <property type="component" value="Unassembled WGS sequence"/>
</dbReference>
<dbReference type="OrthoDB" id="211258at2157"/>
<name>M0LWP7_9EURY</name>
<accession>M0LWP7</accession>
<dbReference type="InterPro" id="IPR041135">
    <property type="entry name" value="Nmad3"/>
</dbReference>